<dbReference type="GeneID" id="77169447"/>
<evidence type="ECO:0000313" key="1">
    <source>
        <dbReference type="EMBL" id="BBD72401.1"/>
    </source>
</evidence>
<dbReference type="Proteomes" id="UP000276741">
    <property type="component" value="Chromosome"/>
</dbReference>
<name>A0A348B2J9_9CREN</name>
<reference evidence="3" key="2">
    <citation type="submission" date="2018-04" db="EMBL/GenBank/DDBJ databases">
        <title>Complete genome sequence of Sulfodiicoccus acidiphilus strain HS-1.</title>
        <authorList>
            <person name="Sakai H.D."/>
            <person name="Kurosawa N."/>
        </authorList>
    </citation>
    <scope>NUCLEOTIDE SEQUENCE [LARGE SCALE GENOMIC DNA]</scope>
    <source>
        <strain evidence="3">HS-1</strain>
    </source>
</reference>
<dbReference type="AlphaFoldDB" id="A0A348B2J9"/>
<dbReference type="Proteomes" id="UP000616143">
    <property type="component" value="Unassembled WGS sequence"/>
</dbReference>
<reference evidence="2" key="1">
    <citation type="journal article" date="2014" name="Int. J. Syst. Evol. Microbiol.">
        <title>Complete genome sequence of Corynebacterium casei LMG S-19264T (=DSM 44701T), isolated from a smear-ripened cheese.</title>
        <authorList>
            <consortium name="US DOE Joint Genome Institute (JGI-PGF)"/>
            <person name="Walter F."/>
            <person name="Albersmeier A."/>
            <person name="Kalinowski J."/>
            <person name="Ruckert C."/>
        </authorList>
    </citation>
    <scope>NUCLEOTIDE SEQUENCE</scope>
    <source>
        <strain evidence="2">JCM 31740</strain>
    </source>
</reference>
<dbReference type="EMBL" id="AP018553">
    <property type="protein sequence ID" value="BBD72401.1"/>
    <property type="molecule type" value="Genomic_DNA"/>
</dbReference>
<evidence type="ECO:0000313" key="3">
    <source>
        <dbReference type="Proteomes" id="UP000276741"/>
    </source>
</evidence>
<dbReference type="EMBL" id="BMQS01000011">
    <property type="protein sequence ID" value="GGT97397.1"/>
    <property type="molecule type" value="Genomic_DNA"/>
</dbReference>
<reference evidence="2" key="4">
    <citation type="submission" date="2020-09" db="EMBL/GenBank/DDBJ databases">
        <authorList>
            <person name="Sun Q."/>
            <person name="Ohkuma M."/>
        </authorList>
    </citation>
    <scope>NUCLEOTIDE SEQUENCE</scope>
    <source>
        <strain evidence="2">JCM 31740</strain>
    </source>
</reference>
<protein>
    <submittedName>
        <fullName evidence="1">Uncharacterized protein</fullName>
    </submittedName>
</protein>
<reference evidence="1" key="3">
    <citation type="journal article" date="2019" name="BMC Res. Notes">
        <title>Complete genome sequence of the Sulfodiicoccus acidiphilus strain HS-1T, the first crenarchaeon that lacks polB3, isolated from an acidic hot spring in Ohwaku-dani, Hakone, Japan.</title>
        <authorList>
            <person name="Sakai H.D."/>
            <person name="Kurosawa N."/>
        </authorList>
    </citation>
    <scope>NUCLEOTIDE SEQUENCE</scope>
    <source>
        <strain evidence="1">HS-1</strain>
    </source>
</reference>
<accession>A0A348B2J9</accession>
<keyword evidence="3" id="KW-1185">Reference proteome</keyword>
<dbReference type="RefSeq" id="WP_268243614.1">
    <property type="nucleotide sequence ID" value="NZ_AP018553.1"/>
</dbReference>
<gene>
    <name evidence="2" type="ORF">GCM10007116_13650</name>
    <name evidence="1" type="ORF">HS1genome_0790</name>
</gene>
<organism evidence="1 3">
    <name type="scientific">Sulfodiicoccus acidiphilus</name>
    <dbReference type="NCBI Taxonomy" id="1670455"/>
    <lineage>
        <taxon>Archaea</taxon>
        <taxon>Thermoproteota</taxon>
        <taxon>Thermoprotei</taxon>
        <taxon>Sulfolobales</taxon>
        <taxon>Sulfolobaceae</taxon>
        <taxon>Sulfodiicoccus</taxon>
    </lineage>
</organism>
<proteinExistence type="predicted"/>
<dbReference type="KEGG" id="sacd:HS1genome_0790"/>
<sequence length="41" mass="4594">MKDLGLLGVQVLSNVDGKPLDSPEEDAEKVFHFNVERLLKL</sequence>
<evidence type="ECO:0000313" key="2">
    <source>
        <dbReference type="EMBL" id="GGT97397.1"/>
    </source>
</evidence>